<sequence>MDTRPSSVLHHLRRREIRDISVRKFQQIHHVDETLINRLGLEHELEGHNGCVNCLEWNESGSLLGSGSDDLTAVIWDPHRRKKLTTIRTGHLGNIFSLKFLPNSQDETIATGAADCKVRVHNVPRGETTHAFSCHAGRVKRLAVVPNLPYMFWSAGEDGTIRQFDLRSPHLCSDSCNNVLINLNYYTGKHGECKCLAINPHRPEQLAVGASDPFIRLYDIRMLNPHAVHFSRDEVLRSAWRTPAPEPDDHGEVPRGCVQYFIAGHLPVKEEDRGRRYRSLVATYVTFGPTGHELLANLGGEQVYLFDVNNRQKPRLYNVGDYQAPSSNGYCTNGVCKEVQQHIGEALSSNGSSVDPAANGINGLFQPTNGMKKEDSAARAGYSHHSERHQSRSHAAPSRRKGSTKELPPKIEAWKHEANKFYCDKKDYTSAIRLYNQAISMCSDHAILFGNRAAAYMKRGWDGDIYAALRDCHSALRLDPKHRKAHFRLARCLLQLTWSSEAHQCLQSFKTKFPEYAKYSECQALERDITSAVFSSSDKRTNEAPSDQEWPDSPPGGSKSSSSEAVGPKENELRNDAYDYTERYCGHCNTTTDIKEANFFGSNGQYIMAGSDDGSFFIWDRKTTNIARVLRGDDSIVNCLQPHPSSCLLATSGIDPVVRLWSPRPQDGSSNDRCITEPDTAATANQRRMKADPLEVMLMNMGYRITGISTDGSDDEPDAPMPCRPS</sequence>
<reference evidence="6" key="1">
    <citation type="submission" date="2015-02" db="EMBL/GenBank/DDBJ databases">
        <title>Genome sequencing for Strongylocentrotus purpuratus.</title>
        <authorList>
            <person name="Murali S."/>
            <person name="Liu Y."/>
            <person name="Vee V."/>
            <person name="English A."/>
            <person name="Wang M."/>
            <person name="Skinner E."/>
            <person name="Han Y."/>
            <person name="Muzny D.M."/>
            <person name="Worley K.C."/>
            <person name="Gibbs R.A."/>
        </authorList>
    </citation>
    <scope>NUCLEOTIDE SEQUENCE</scope>
</reference>
<accession>A0A7M7N0Y2</accession>
<evidence type="ECO:0000256" key="2">
    <source>
        <dbReference type="ARBA" id="ARBA00022737"/>
    </source>
</evidence>
<dbReference type="RefSeq" id="XP_030828547.1">
    <property type="nucleotide sequence ID" value="XM_030972687.1"/>
</dbReference>
<dbReference type="InterPro" id="IPR036322">
    <property type="entry name" value="WD40_repeat_dom_sf"/>
</dbReference>
<keyword evidence="1 3" id="KW-0853">WD repeat</keyword>
<dbReference type="PANTHER" id="PTHR15574:SF40">
    <property type="entry name" value="WD AND TETRATRICOPEPTIDE REPEATS PROTEIN 1"/>
    <property type="match status" value="1"/>
</dbReference>
<evidence type="ECO:0000256" key="1">
    <source>
        <dbReference type="ARBA" id="ARBA00022574"/>
    </source>
</evidence>
<protein>
    <recommendedName>
        <fullName evidence="7">WD and tetratricopeptide repeats protein 1</fullName>
    </recommendedName>
</protein>
<evidence type="ECO:0000313" key="6">
    <source>
        <dbReference type="Proteomes" id="UP000007110"/>
    </source>
</evidence>
<dbReference type="EnsemblMetazoa" id="XM_030972694">
    <property type="protein sequence ID" value="XP_030828554"/>
    <property type="gene ID" value="LOC587957"/>
</dbReference>
<keyword evidence="6" id="KW-1185">Reference proteome</keyword>
<dbReference type="GO" id="GO:0045717">
    <property type="term" value="P:negative regulation of fatty acid biosynthetic process"/>
    <property type="evidence" value="ECO:0000318"/>
    <property type="project" value="GO_Central"/>
</dbReference>
<dbReference type="PROSITE" id="PS50294">
    <property type="entry name" value="WD_REPEATS_REGION"/>
    <property type="match status" value="1"/>
</dbReference>
<dbReference type="Pfam" id="PF00400">
    <property type="entry name" value="WD40"/>
    <property type="match status" value="5"/>
</dbReference>
<dbReference type="InterPro" id="IPR015943">
    <property type="entry name" value="WD40/YVTN_repeat-like_dom_sf"/>
</dbReference>
<dbReference type="AlphaFoldDB" id="A0A7M7N0Y2"/>
<feature type="repeat" description="WD" evidence="3">
    <location>
        <begin position="45"/>
        <end position="86"/>
    </location>
</feature>
<dbReference type="GO" id="GO:0005737">
    <property type="term" value="C:cytoplasm"/>
    <property type="evidence" value="ECO:0000318"/>
    <property type="project" value="GO_Central"/>
</dbReference>
<dbReference type="PANTHER" id="PTHR15574">
    <property type="entry name" value="WD REPEAT DOMAIN-CONTAINING FAMILY"/>
    <property type="match status" value="1"/>
</dbReference>
<dbReference type="SMART" id="SM00028">
    <property type="entry name" value="TPR"/>
    <property type="match status" value="2"/>
</dbReference>
<feature type="region of interest" description="Disordered" evidence="4">
    <location>
        <begin position="535"/>
        <end position="571"/>
    </location>
</feature>
<keyword evidence="2" id="KW-0677">Repeat</keyword>
<dbReference type="InParanoid" id="A0A7M7N0Y2"/>
<organism evidence="5 6">
    <name type="scientific">Strongylocentrotus purpuratus</name>
    <name type="common">Purple sea urchin</name>
    <dbReference type="NCBI Taxonomy" id="7668"/>
    <lineage>
        <taxon>Eukaryota</taxon>
        <taxon>Metazoa</taxon>
        <taxon>Echinodermata</taxon>
        <taxon>Eleutherozoa</taxon>
        <taxon>Echinozoa</taxon>
        <taxon>Echinoidea</taxon>
        <taxon>Euechinoidea</taxon>
        <taxon>Echinacea</taxon>
        <taxon>Camarodonta</taxon>
        <taxon>Echinidea</taxon>
        <taxon>Strongylocentrotidae</taxon>
        <taxon>Strongylocentrotus</taxon>
    </lineage>
</organism>
<feature type="region of interest" description="Disordered" evidence="4">
    <location>
        <begin position="365"/>
        <end position="410"/>
    </location>
</feature>
<name>A0A7M7N0Y2_STRPU</name>
<dbReference type="OMA" id="YKQRYVG"/>
<dbReference type="InterPro" id="IPR045151">
    <property type="entry name" value="DCAF8"/>
</dbReference>
<dbReference type="RefSeq" id="XP_030828554.1">
    <property type="nucleotide sequence ID" value="XM_030972694.1"/>
</dbReference>
<dbReference type="FunCoup" id="A0A7M7N0Y2">
    <property type="interactions" value="1140"/>
</dbReference>
<dbReference type="SUPFAM" id="SSF50978">
    <property type="entry name" value="WD40 repeat-like"/>
    <property type="match status" value="1"/>
</dbReference>
<evidence type="ECO:0000256" key="3">
    <source>
        <dbReference type="PROSITE-ProRule" id="PRU00221"/>
    </source>
</evidence>
<dbReference type="PROSITE" id="PS50082">
    <property type="entry name" value="WD_REPEATS_2"/>
    <property type="match status" value="3"/>
</dbReference>
<evidence type="ECO:0000256" key="4">
    <source>
        <dbReference type="SAM" id="MobiDB-lite"/>
    </source>
</evidence>
<dbReference type="Proteomes" id="UP000007110">
    <property type="component" value="Unassembled WGS sequence"/>
</dbReference>
<dbReference type="InterPro" id="IPR019734">
    <property type="entry name" value="TPR_rpt"/>
</dbReference>
<dbReference type="GeneID" id="587957"/>
<feature type="repeat" description="WD" evidence="3">
    <location>
        <begin position="630"/>
        <end position="662"/>
    </location>
</feature>
<evidence type="ECO:0008006" key="7">
    <source>
        <dbReference type="Google" id="ProtNLM"/>
    </source>
</evidence>
<feature type="repeat" description="WD" evidence="3">
    <location>
        <begin position="600"/>
        <end position="629"/>
    </location>
</feature>
<dbReference type="InterPro" id="IPR001680">
    <property type="entry name" value="WD40_rpt"/>
</dbReference>
<feature type="region of interest" description="Disordered" evidence="4">
    <location>
        <begin position="707"/>
        <end position="726"/>
    </location>
</feature>
<reference evidence="5" key="2">
    <citation type="submission" date="2021-01" db="UniProtKB">
        <authorList>
            <consortium name="EnsemblMetazoa"/>
        </authorList>
    </citation>
    <scope>IDENTIFICATION</scope>
</reference>
<dbReference type="InterPro" id="IPR011990">
    <property type="entry name" value="TPR-like_helical_dom_sf"/>
</dbReference>
<dbReference type="GO" id="GO:0080008">
    <property type="term" value="C:Cul4-RING E3 ubiquitin ligase complex"/>
    <property type="evidence" value="ECO:0000318"/>
    <property type="project" value="GO_Central"/>
</dbReference>
<dbReference type="SUPFAM" id="SSF48452">
    <property type="entry name" value="TPR-like"/>
    <property type="match status" value="1"/>
</dbReference>
<dbReference type="EnsemblMetazoa" id="XM_030972687">
    <property type="protein sequence ID" value="XP_030828547"/>
    <property type="gene ID" value="LOC587957"/>
</dbReference>
<dbReference type="KEGG" id="spu:587957"/>
<proteinExistence type="predicted"/>
<dbReference type="SMART" id="SM00320">
    <property type="entry name" value="WD40"/>
    <property type="match status" value="6"/>
</dbReference>
<dbReference type="OrthoDB" id="4869960at2759"/>
<dbReference type="Gene3D" id="1.25.40.10">
    <property type="entry name" value="Tetratricopeptide repeat domain"/>
    <property type="match status" value="1"/>
</dbReference>
<evidence type="ECO:0000313" key="5">
    <source>
        <dbReference type="EnsemblMetazoa" id="XP_030828547"/>
    </source>
</evidence>
<dbReference type="Gene3D" id="2.130.10.10">
    <property type="entry name" value="YVTN repeat-like/Quinoprotein amine dehydrogenase"/>
    <property type="match status" value="2"/>
</dbReference>